<dbReference type="RefSeq" id="WP_014254314.1">
    <property type="nucleotide sequence ID" value="NC_016627.1"/>
</dbReference>
<evidence type="ECO:0000256" key="1">
    <source>
        <dbReference type="ARBA" id="ARBA00022679"/>
    </source>
</evidence>
<reference evidence="5" key="1">
    <citation type="submission" date="2011-12" db="EMBL/GenBank/DDBJ databases">
        <title>Complete sequence of Clostridium clariflavum DSM 19732.</title>
        <authorList>
            <consortium name="US DOE Joint Genome Institute"/>
            <person name="Lucas S."/>
            <person name="Han J."/>
            <person name="Lapidus A."/>
            <person name="Cheng J.-F."/>
            <person name="Goodwin L."/>
            <person name="Pitluck S."/>
            <person name="Peters L."/>
            <person name="Teshima H."/>
            <person name="Detter J.C."/>
            <person name="Han C."/>
            <person name="Tapia R."/>
            <person name="Land M."/>
            <person name="Hauser L."/>
            <person name="Kyrpides N."/>
            <person name="Ivanova N."/>
            <person name="Pagani I."/>
            <person name="Kitzmiller T."/>
            <person name="Lynd L."/>
            <person name="Izquierdo J."/>
            <person name="Woyke T."/>
        </authorList>
    </citation>
    <scope>NUCLEOTIDE SEQUENCE [LARGE SCALE GENOMIC DNA]</scope>
    <source>
        <strain evidence="5">DSM 19732 / NBRC 101661 / EBR45</strain>
    </source>
</reference>
<evidence type="ECO:0000259" key="3">
    <source>
        <dbReference type="Pfam" id="PF12804"/>
    </source>
</evidence>
<dbReference type="SUPFAM" id="SSF53448">
    <property type="entry name" value="Nucleotide-diphospho-sugar transferases"/>
    <property type="match status" value="1"/>
</dbReference>
<dbReference type="KEGG" id="ccl:Clocl_1019"/>
<dbReference type="STRING" id="720554.Clocl_1019"/>
<accession>G8LXI5</accession>
<gene>
    <name evidence="4" type="ordered locus">Clocl_1019</name>
</gene>
<dbReference type="EMBL" id="CP003065">
    <property type="protein sequence ID" value="AEV67696.1"/>
    <property type="molecule type" value="Genomic_DNA"/>
</dbReference>
<dbReference type="PANTHER" id="PTHR43584">
    <property type="entry name" value="NUCLEOTIDYL TRANSFERASE"/>
    <property type="match status" value="1"/>
</dbReference>
<dbReference type="OrthoDB" id="9813612at2"/>
<evidence type="ECO:0000313" key="5">
    <source>
        <dbReference type="Proteomes" id="UP000005435"/>
    </source>
</evidence>
<dbReference type="Proteomes" id="UP000005435">
    <property type="component" value="Chromosome"/>
</dbReference>
<evidence type="ECO:0000313" key="4">
    <source>
        <dbReference type="EMBL" id="AEV67696.1"/>
    </source>
</evidence>
<dbReference type="GO" id="GO:0016779">
    <property type="term" value="F:nucleotidyltransferase activity"/>
    <property type="evidence" value="ECO:0007669"/>
    <property type="project" value="UniProtKB-KW"/>
</dbReference>
<sequence>MQAIIMAAGMGSRLGEVTNGLPKSFLEVRGRKLIEYNIDMLKQYGINDIVIVIGYMCDMFEKLIDKKRGIKLVFNPFYETTNVIPSFWFGQQKLKDDFIYINADTICDPSIFEELLAAEGDIVLAVDFKECDEEAMKVRIKDREIVEINKTMKPDTADGESIGILKVSKRCLFNLKNITNNMMKEKKFSCFFPAAIQEIIDRQLHKVTFIQTKGRFWCEIDCLEDYIRAEENISENLIKLPRRFKRK</sequence>
<organism evidence="4 5">
    <name type="scientific">Acetivibrio clariflavus (strain DSM 19732 / NBRC 101661 / EBR45)</name>
    <name type="common">Clostridium clariflavum</name>
    <dbReference type="NCBI Taxonomy" id="720554"/>
    <lineage>
        <taxon>Bacteria</taxon>
        <taxon>Bacillati</taxon>
        <taxon>Bacillota</taxon>
        <taxon>Clostridia</taxon>
        <taxon>Eubacteriales</taxon>
        <taxon>Oscillospiraceae</taxon>
        <taxon>Acetivibrio</taxon>
    </lineage>
</organism>
<protein>
    <submittedName>
        <fullName evidence="4">Putative sugar nucleotidyltransferase</fullName>
    </submittedName>
</protein>
<dbReference type="HOGENOM" id="CLU_029499_5_0_9"/>
<dbReference type="AlphaFoldDB" id="G8LXI5"/>
<name>G8LXI5_ACECE</name>
<keyword evidence="5" id="KW-1185">Reference proteome</keyword>
<reference evidence="4 5" key="2">
    <citation type="journal article" date="2012" name="Stand. Genomic Sci.">
        <title>Complete Genome Sequence of Clostridium clariflavum DSM 19732.</title>
        <authorList>
            <person name="Izquierdo J.A."/>
            <person name="Goodwin L."/>
            <person name="Davenport K.W."/>
            <person name="Teshima H."/>
            <person name="Bruce D."/>
            <person name="Detter C."/>
            <person name="Tapia R."/>
            <person name="Han S."/>
            <person name="Land M."/>
            <person name="Hauser L."/>
            <person name="Jeffries C.D."/>
            <person name="Han J."/>
            <person name="Pitluck S."/>
            <person name="Nolan M."/>
            <person name="Chen A."/>
            <person name="Huntemann M."/>
            <person name="Mavromatis K."/>
            <person name="Mikhailova N."/>
            <person name="Liolios K."/>
            <person name="Woyke T."/>
            <person name="Lynd L.R."/>
        </authorList>
    </citation>
    <scope>NUCLEOTIDE SEQUENCE [LARGE SCALE GENOMIC DNA]</scope>
    <source>
        <strain evidence="5">DSM 19732 / NBRC 101661 / EBR45</strain>
    </source>
</reference>
<dbReference type="Gene3D" id="3.90.550.10">
    <property type="entry name" value="Spore Coat Polysaccharide Biosynthesis Protein SpsA, Chain A"/>
    <property type="match status" value="1"/>
</dbReference>
<keyword evidence="1 4" id="KW-0808">Transferase</keyword>
<dbReference type="InterPro" id="IPR025877">
    <property type="entry name" value="MobA-like_NTP_Trfase"/>
</dbReference>
<evidence type="ECO:0000256" key="2">
    <source>
        <dbReference type="ARBA" id="ARBA00022695"/>
    </source>
</evidence>
<dbReference type="PANTHER" id="PTHR43584:SF8">
    <property type="entry name" value="N-ACETYLMURAMATE ALPHA-1-PHOSPHATE URIDYLYLTRANSFERASE"/>
    <property type="match status" value="1"/>
</dbReference>
<dbReference type="CDD" id="cd02523">
    <property type="entry name" value="PC_cytidylyltransferase"/>
    <property type="match status" value="1"/>
</dbReference>
<dbReference type="InterPro" id="IPR029044">
    <property type="entry name" value="Nucleotide-diphossugar_trans"/>
</dbReference>
<dbReference type="InterPro" id="IPR050065">
    <property type="entry name" value="GlmU-like"/>
</dbReference>
<feature type="domain" description="MobA-like NTP transferase" evidence="3">
    <location>
        <begin position="3"/>
        <end position="127"/>
    </location>
</feature>
<dbReference type="eggNOG" id="COG1213">
    <property type="taxonomic scope" value="Bacteria"/>
</dbReference>
<dbReference type="Pfam" id="PF12804">
    <property type="entry name" value="NTP_transf_3"/>
    <property type="match status" value="1"/>
</dbReference>
<proteinExistence type="predicted"/>
<keyword evidence="2" id="KW-0548">Nucleotidyltransferase</keyword>